<dbReference type="RefSeq" id="WP_188649516.1">
    <property type="nucleotide sequence ID" value="NZ_BMNR01000001.1"/>
</dbReference>
<reference evidence="2" key="2">
    <citation type="submission" date="2020-09" db="EMBL/GenBank/DDBJ databases">
        <authorList>
            <person name="Sun Q."/>
            <person name="Ohkuma M."/>
        </authorList>
    </citation>
    <scope>NUCLEOTIDE SEQUENCE</scope>
    <source>
        <strain evidence="2">JCM 12862</strain>
    </source>
</reference>
<evidence type="ECO:0000256" key="1">
    <source>
        <dbReference type="SAM" id="SignalP"/>
    </source>
</evidence>
<dbReference type="EMBL" id="BMNR01000001">
    <property type="protein sequence ID" value="GGK12199.1"/>
    <property type="molecule type" value="Genomic_DNA"/>
</dbReference>
<gene>
    <name evidence="2" type="ORF">GCM10007962_03140</name>
</gene>
<reference evidence="2" key="1">
    <citation type="journal article" date="2014" name="Int. J. Syst. Evol. Microbiol.">
        <title>Complete genome sequence of Corynebacterium casei LMG S-19264T (=DSM 44701T), isolated from a smear-ripened cheese.</title>
        <authorList>
            <consortium name="US DOE Joint Genome Institute (JGI-PGF)"/>
            <person name="Walter F."/>
            <person name="Albersmeier A."/>
            <person name="Kalinowski J."/>
            <person name="Ruckert C."/>
        </authorList>
    </citation>
    <scope>NUCLEOTIDE SEQUENCE</scope>
    <source>
        <strain evidence="2">JCM 12862</strain>
    </source>
</reference>
<evidence type="ECO:0000313" key="2">
    <source>
        <dbReference type="EMBL" id="GGK12199.1"/>
    </source>
</evidence>
<feature type="signal peptide" evidence="1">
    <location>
        <begin position="1"/>
        <end position="19"/>
    </location>
</feature>
<accession>A0A8J3BIA7</accession>
<protein>
    <recommendedName>
        <fullName evidence="4">YtxH domain-containing protein</fullName>
    </recommendedName>
</protein>
<keyword evidence="3" id="KW-1185">Reference proteome</keyword>
<evidence type="ECO:0008006" key="4">
    <source>
        <dbReference type="Google" id="ProtNLM"/>
    </source>
</evidence>
<sequence length="76" mass="8072">MKKLFLGTLLLLAVSISFISCRDTKKSESVENAIDNAADDTEGALEQTGKAIDNAVEKTKEAGEATKEAVEKVGDN</sequence>
<evidence type="ECO:0000313" key="3">
    <source>
        <dbReference type="Proteomes" id="UP000612329"/>
    </source>
</evidence>
<dbReference type="Proteomes" id="UP000612329">
    <property type="component" value="Unassembled WGS sequence"/>
</dbReference>
<comment type="caution">
    <text evidence="2">The sequence shown here is derived from an EMBL/GenBank/DDBJ whole genome shotgun (WGS) entry which is preliminary data.</text>
</comment>
<feature type="chain" id="PRO_5035288527" description="YtxH domain-containing protein" evidence="1">
    <location>
        <begin position="20"/>
        <end position="76"/>
    </location>
</feature>
<keyword evidence="1" id="KW-0732">Signal</keyword>
<dbReference type="AlphaFoldDB" id="A0A8J3BIA7"/>
<organism evidence="2 3">
    <name type="scientific">Yeosuana aromativorans</name>
    <dbReference type="NCBI Taxonomy" id="288019"/>
    <lineage>
        <taxon>Bacteria</taxon>
        <taxon>Pseudomonadati</taxon>
        <taxon>Bacteroidota</taxon>
        <taxon>Flavobacteriia</taxon>
        <taxon>Flavobacteriales</taxon>
        <taxon>Flavobacteriaceae</taxon>
        <taxon>Yeosuana</taxon>
    </lineage>
</organism>
<proteinExistence type="predicted"/>
<dbReference type="PROSITE" id="PS51257">
    <property type="entry name" value="PROKAR_LIPOPROTEIN"/>
    <property type="match status" value="1"/>
</dbReference>
<name>A0A8J3BIA7_9FLAO</name>